<dbReference type="RefSeq" id="XP_058308042.1">
    <property type="nucleotide sequence ID" value="XM_058453851.1"/>
</dbReference>
<keyword evidence="3" id="KW-1185">Reference proteome</keyword>
<proteinExistence type="predicted"/>
<dbReference type="AlphaFoldDB" id="A0A9W9MIS6"/>
<dbReference type="GeneID" id="83181152"/>
<evidence type="ECO:0000313" key="3">
    <source>
        <dbReference type="Proteomes" id="UP001150904"/>
    </source>
</evidence>
<dbReference type="EMBL" id="JAPQKR010000013">
    <property type="protein sequence ID" value="KAJ5202126.1"/>
    <property type="molecule type" value="Genomic_DNA"/>
</dbReference>
<feature type="region of interest" description="Disordered" evidence="1">
    <location>
        <begin position="44"/>
        <end position="64"/>
    </location>
</feature>
<dbReference type="OrthoDB" id="4368687at2759"/>
<name>A0A9W9MIS6_9EURO</name>
<comment type="caution">
    <text evidence="2">The sequence shown here is derived from an EMBL/GenBank/DDBJ whole genome shotgun (WGS) entry which is preliminary data.</text>
</comment>
<evidence type="ECO:0000313" key="2">
    <source>
        <dbReference type="EMBL" id="KAJ5202126.1"/>
    </source>
</evidence>
<dbReference type="Proteomes" id="UP001150904">
    <property type="component" value="Unassembled WGS sequence"/>
</dbReference>
<organism evidence="2 3">
    <name type="scientific">Penicillium cinerascens</name>
    <dbReference type="NCBI Taxonomy" id="70096"/>
    <lineage>
        <taxon>Eukaryota</taxon>
        <taxon>Fungi</taxon>
        <taxon>Dikarya</taxon>
        <taxon>Ascomycota</taxon>
        <taxon>Pezizomycotina</taxon>
        <taxon>Eurotiomycetes</taxon>
        <taxon>Eurotiomycetidae</taxon>
        <taxon>Eurotiales</taxon>
        <taxon>Aspergillaceae</taxon>
        <taxon>Penicillium</taxon>
    </lineage>
</organism>
<sequence length="64" mass="7129">MQDKIARTDLGLTTEYDSIVSRLLVAHYAAAMIHRTGILGQFLHVEPEQDPNDDHERAGPTAIE</sequence>
<gene>
    <name evidence="2" type="ORF">N7498_006789</name>
</gene>
<reference evidence="2" key="2">
    <citation type="journal article" date="2023" name="IMA Fungus">
        <title>Comparative genomic study of the Penicillium genus elucidates a diverse pangenome and 15 lateral gene transfer events.</title>
        <authorList>
            <person name="Petersen C."/>
            <person name="Sorensen T."/>
            <person name="Nielsen M.R."/>
            <person name="Sondergaard T.E."/>
            <person name="Sorensen J.L."/>
            <person name="Fitzpatrick D.A."/>
            <person name="Frisvad J.C."/>
            <person name="Nielsen K.L."/>
        </authorList>
    </citation>
    <scope>NUCLEOTIDE SEQUENCE</scope>
    <source>
        <strain evidence="2">IBT 15544</strain>
    </source>
</reference>
<protein>
    <submittedName>
        <fullName evidence="2">Uncharacterized protein</fullName>
    </submittedName>
</protein>
<evidence type="ECO:0000256" key="1">
    <source>
        <dbReference type="SAM" id="MobiDB-lite"/>
    </source>
</evidence>
<reference evidence="2" key="1">
    <citation type="submission" date="2022-12" db="EMBL/GenBank/DDBJ databases">
        <authorList>
            <person name="Petersen C."/>
        </authorList>
    </citation>
    <scope>NUCLEOTIDE SEQUENCE</scope>
    <source>
        <strain evidence="2">IBT 15544</strain>
    </source>
</reference>
<accession>A0A9W9MIS6</accession>